<evidence type="ECO:0000313" key="2">
    <source>
        <dbReference type="Proteomes" id="UP001597180"/>
    </source>
</evidence>
<organism evidence="1 2">
    <name type="scientific">Paenibacillus vulneris</name>
    <dbReference type="NCBI Taxonomy" id="1133364"/>
    <lineage>
        <taxon>Bacteria</taxon>
        <taxon>Bacillati</taxon>
        <taxon>Bacillota</taxon>
        <taxon>Bacilli</taxon>
        <taxon>Bacillales</taxon>
        <taxon>Paenibacillaceae</taxon>
        <taxon>Paenibacillus</taxon>
    </lineage>
</organism>
<comment type="caution">
    <text evidence="1">The sequence shown here is derived from an EMBL/GenBank/DDBJ whole genome shotgun (WGS) entry which is preliminary data.</text>
</comment>
<dbReference type="EMBL" id="JBHTLU010000043">
    <property type="protein sequence ID" value="MFD1224217.1"/>
    <property type="molecule type" value="Genomic_DNA"/>
</dbReference>
<name>A0ABW3UTH3_9BACL</name>
<accession>A0ABW3UTH3</accession>
<reference evidence="2" key="1">
    <citation type="journal article" date="2019" name="Int. J. Syst. Evol. Microbiol.">
        <title>The Global Catalogue of Microorganisms (GCM) 10K type strain sequencing project: providing services to taxonomists for standard genome sequencing and annotation.</title>
        <authorList>
            <consortium name="The Broad Institute Genomics Platform"/>
            <consortium name="The Broad Institute Genome Sequencing Center for Infectious Disease"/>
            <person name="Wu L."/>
            <person name="Ma J."/>
        </authorList>
    </citation>
    <scope>NUCLEOTIDE SEQUENCE [LARGE SCALE GENOMIC DNA]</scope>
    <source>
        <strain evidence="2">CCUG 53270</strain>
    </source>
</reference>
<dbReference type="InterPro" id="IPR019688">
    <property type="entry name" value="DUF2533"/>
</dbReference>
<evidence type="ECO:0000313" key="1">
    <source>
        <dbReference type="EMBL" id="MFD1224217.1"/>
    </source>
</evidence>
<dbReference type="RefSeq" id="WP_345590682.1">
    <property type="nucleotide sequence ID" value="NZ_BAABJG010000023.1"/>
</dbReference>
<gene>
    <name evidence="1" type="ORF">ACFQ4B_29345</name>
</gene>
<proteinExistence type="predicted"/>
<keyword evidence="2" id="KW-1185">Reference proteome</keyword>
<sequence length="86" mass="9766">MSVHEAITAHTRKMHSHLEQFQVLDEQREAAIDRALNLCASGQPFTVDEINAFTARINEHAKHGISPTRPYVTVDMVRDFVKRSGH</sequence>
<dbReference type="Proteomes" id="UP001597180">
    <property type="component" value="Unassembled WGS sequence"/>
</dbReference>
<protein>
    <submittedName>
        <fullName evidence="1">YpbS family protein</fullName>
    </submittedName>
</protein>
<dbReference type="Pfam" id="PF10752">
    <property type="entry name" value="DUF2533"/>
    <property type="match status" value="1"/>
</dbReference>